<dbReference type="EMBL" id="MXAP01000063">
    <property type="protein sequence ID" value="OPH38202.1"/>
    <property type="molecule type" value="Genomic_DNA"/>
</dbReference>
<reference evidence="1 3" key="1">
    <citation type="submission" date="2017-03" db="EMBL/GenBank/DDBJ databases">
        <title>Draft genome sequence of Moraxella equi CCUG 4950T type strain.</title>
        <authorList>
            <person name="Salva-Serra F."/>
            <person name="Engstrom-Jakobsson H."/>
            <person name="Thorell K."/>
            <person name="Jaen-Luchoro D."/>
            <person name="Gonzales-Siles L."/>
            <person name="Karlsson R."/>
            <person name="Yazdan S."/>
            <person name="Boulund F."/>
            <person name="Johnning A."/>
            <person name="Engstrand L."/>
            <person name="Kristiansson E."/>
            <person name="Moore E."/>
        </authorList>
    </citation>
    <scope>NUCLEOTIDE SEQUENCE [LARGE SCALE GENOMIC DNA]</scope>
    <source>
        <strain evidence="1 3">CCUG 4950</strain>
    </source>
</reference>
<dbReference type="RefSeq" id="WP_079325656.1">
    <property type="nucleotide sequence ID" value="NZ_MXAP01000063.1"/>
</dbReference>
<evidence type="ECO:0000313" key="2">
    <source>
        <dbReference type="EMBL" id="STZ03134.1"/>
    </source>
</evidence>
<evidence type="ECO:0000313" key="3">
    <source>
        <dbReference type="Proteomes" id="UP000190777"/>
    </source>
</evidence>
<proteinExistence type="predicted"/>
<name>A0A378QS73_9GAMM</name>
<evidence type="ECO:0000313" key="4">
    <source>
        <dbReference type="Proteomes" id="UP000254618"/>
    </source>
</evidence>
<reference evidence="2 4" key="2">
    <citation type="submission" date="2018-06" db="EMBL/GenBank/DDBJ databases">
        <authorList>
            <consortium name="Pathogen Informatics"/>
            <person name="Doyle S."/>
        </authorList>
    </citation>
    <scope>NUCLEOTIDE SEQUENCE [LARGE SCALE GENOMIC DNA]</scope>
    <source>
        <strain evidence="2 4">NCTC11012</strain>
    </source>
</reference>
<evidence type="ECO:0000313" key="1">
    <source>
        <dbReference type="EMBL" id="OPH38202.1"/>
    </source>
</evidence>
<dbReference type="AlphaFoldDB" id="A0A378QS73"/>
<dbReference type="Proteomes" id="UP000190777">
    <property type="component" value="Unassembled WGS sequence"/>
</dbReference>
<dbReference type="EMBL" id="UGQF01000001">
    <property type="protein sequence ID" value="STZ03134.1"/>
    <property type="molecule type" value="Genomic_DNA"/>
</dbReference>
<organism evidence="2 4">
    <name type="scientific">Moraxella equi</name>
    <dbReference type="NCBI Taxonomy" id="60442"/>
    <lineage>
        <taxon>Bacteria</taxon>
        <taxon>Pseudomonadati</taxon>
        <taxon>Pseudomonadota</taxon>
        <taxon>Gammaproteobacteria</taxon>
        <taxon>Moraxellales</taxon>
        <taxon>Moraxellaceae</taxon>
        <taxon>Moraxella</taxon>
    </lineage>
</organism>
<sequence>MVLTPAKIRRELAKISFTTAHAKIYKTNAIAHLLTYEKSVASQGVIDLSALFVVYCHLSWLSNHVREINDKQVLPSERLFIVNALGYVSSTYNTQRSV</sequence>
<protein>
    <submittedName>
        <fullName evidence="2">Uncharacterized protein</fullName>
    </submittedName>
</protein>
<gene>
    <name evidence="1" type="ORF">B5J93_06555</name>
    <name evidence="2" type="ORF">NCTC11012_01367</name>
</gene>
<dbReference type="Proteomes" id="UP000254618">
    <property type="component" value="Unassembled WGS sequence"/>
</dbReference>
<accession>A0A378QS73</accession>
<keyword evidence="3" id="KW-1185">Reference proteome</keyword>